<dbReference type="AlphaFoldDB" id="M0B6R3"/>
<evidence type="ECO:0000313" key="2">
    <source>
        <dbReference type="Proteomes" id="UP000011693"/>
    </source>
</evidence>
<feature type="non-terminal residue" evidence="1">
    <location>
        <position position="1"/>
    </location>
</feature>
<organism evidence="1 2">
    <name type="scientific">Natrialba chahannaoensis JCM 10990</name>
    <dbReference type="NCBI Taxonomy" id="1227492"/>
    <lineage>
        <taxon>Archaea</taxon>
        <taxon>Methanobacteriati</taxon>
        <taxon>Methanobacteriota</taxon>
        <taxon>Stenosarchaea group</taxon>
        <taxon>Halobacteria</taxon>
        <taxon>Halobacteriales</taxon>
        <taxon>Natrialbaceae</taxon>
        <taxon>Natrialba</taxon>
    </lineage>
</organism>
<name>M0B6R3_9EURY</name>
<evidence type="ECO:0000313" key="1">
    <source>
        <dbReference type="EMBL" id="ELZ06591.1"/>
    </source>
</evidence>
<comment type="caution">
    <text evidence="1">The sequence shown here is derived from an EMBL/GenBank/DDBJ whole genome shotgun (WGS) entry which is preliminary data.</text>
</comment>
<dbReference type="Proteomes" id="UP000011693">
    <property type="component" value="Unassembled WGS sequence"/>
</dbReference>
<proteinExistence type="predicted"/>
<reference evidence="1 2" key="1">
    <citation type="journal article" date="2014" name="PLoS Genet.">
        <title>Phylogenetically driven sequencing of extremely halophilic archaea reveals strategies for static and dynamic osmo-response.</title>
        <authorList>
            <person name="Becker E.A."/>
            <person name="Seitzer P.M."/>
            <person name="Tritt A."/>
            <person name="Larsen D."/>
            <person name="Krusor M."/>
            <person name="Yao A.I."/>
            <person name="Wu D."/>
            <person name="Madern D."/>
            <person name="Eisen J.A."/>
            <person name="Darling A.E."/>
            <person name="Facciotti M.T."/>
        </authorList>
    </citation>
    <scope>NUCLEOTIDE SEQUENCE [LARGE SCALE GENOMIC DNA]</scope>
    <source>
        <strain evidence="1 2">JCM 10990</strain>
    </source>
</reference>
<keyword evidence="2" id="KW-1185">Reference proteome</keyword>
<sequence>DYLVGNVATNFRLPQRDIRRAVKTARYLCRTGTDVDDIDELDELEALEETDAFAGETDAFAPVDGKLERDHLYEACKRYSASNLEALAELITLRKNAVINSHSLSSTRYRFSSITSTATSSGPGPITTR</sequence>
<protein>
    <submittedName>
        <fullName evidence="1">Uncharacterized protein</fullName>
    </submittedName>
</protein>
<dbReference type="EMBL" id="AOIN01000003">
    <property type="protein sequence ID" value="ELZ06591.1"/>
    <property type="molecule type" value="Genomic_DNA"/>
</dbReference>
<accession>M0B6R3</accession>
<gene>
    <name evidence="1" type="ORF">C482_00025</name>
</gene>